<dbReference type="PANTHER" id="PTHR22306">
    <property type="entry name" value="CHROMOSOME 7 OPEN READING FRAME 50"/>
    <property type="match status" value="1"/>
</dbReference>
<feature type="compositionally biased region" description="Polar residues" evidence="1">
    <location>
        <begin position="184"/>
        <end position="196"/>
    </location>
</feature>
<evidence type="ECO:0000313" key="3">
    <source>
        <dbReference type="EMBL" id="KAF2231767.1"/>
    </source>
</evidence>
<feature type="compositionally biased region" description="Low complexity" evidence="1">
    <location>
        <begin position="557"/>
        <end position="566"/>
    </location>
</feature>
<dbReference type="Proteomes" id="UP000800092">
    <property type="component" value="Unassembled WGS sequence"/>
</dbReference>
<feature type="compositionally biased region" description="Acidic residues" evidence="1">
    <location>
        <begin position="537"/>
        <end position="546"/>
    </location>
</feature>
<feature type="domain" description="WKF" evidence="2">
    <location>
        <begin position="271"/>
        <end position="331"/>
    </location>
</feature>
<proteinExistence type="predicted"/>
<evidence type="ECO:0000259" key="2">
    <source>
        <dbReference type="Pfam" id="PF10180"/>
    </source>
</evidence>
<feature type="compositionally biased region" description="Basic and acidic residues" evidence="1">
    <location>
        <begin position="25"/>
        <end position="36"/>
    </location>
</feature>
<feature type="compositionally biased region" description="Polar residues" evidence="1">
    <location>
        <begin position="95"/>
        <end position="123"/>
    </location>
</feature>
<feature type="compositionally biased region" description="Low complexity" evidence="1">
    <location>
        <begin position="485"/>
        <end position="536"/>
    </location>
</feature>
<reference evidence="3" key="1">
    <citation type="journal article" date="2020" name="Stud. Mycol.">
        <title>101 Dothideomycetes genomes: a test case for predicting lifestyles and emergence of pathogens.</title>
        <authorList>
            <person name="Haridas S."/>
            <person name="Albert R."/>
            <person name="Binder M."/>
            <person name="Bloem J."/>
            <person name="Labutti K."/>
            <person name="Salamov A."/>
            <person name="Andreopoulos B."/>
            <person name="Baker S."/>
            <person name="Barry K."/>
            <person name="Bills G."/>
            <person name="Bluhm B."/>
            <person name="Cannon C."/>
            <person name="Castanera R."/>
            <person name="Culley D."/>
            <person name="Daum C."/>
            <person name="Ezra D."/>
            <person name="Gonzalez J."/>
            <person name="Henrissat B."/>
            <person name="Kuo A."/>
            <person name="Liang C."/>
            <person name="Lipzen A."/>
            <person name="Lutzoni F."/>
            <person name="Magnuson J."/>
            <person name="Mondo S."/>
            <person name="Nolan M."/>
            <person name="Ohm R."/>
            <person name="Pangilinan J."/>
            <person name="Park H.-J."/>
            <person name="Ramirez L."/>
            <person name="Alfaro M."/>
            <person name="Sun H."/>
            <person name="Tritt A."/>
            <person name="Yoshinaga Y."/>
            <person name="Zwiers L.-H."/>
            <person name="Turgeon B."/>
            <person name="Goodwin S."/>
            <person name="Spatafora J."/>
            <person name="Crous P."/>
            <person name="Grigoriev I."/>
        </authorList>
    </citation>
    <scope>NUCLEOTIDE SEQUENCE</scope>
    <source>
        <strain evidence="3">Tuck. ex Michener</strain>
    </source>
</reference>
<feature type="region of interest" description="Disordered" evidence="1">
    <location>
        <begin position="20"/>
        <end position="196"/>
    </location>
</feature>
<organism evidence="3 4">
    <name type="scientific">Viridothelium virens</name>
    <name type="common">Speckled blister lichen</name>
    <name type="synonym">Trypethelium virens</name>
    <dbReference type="NCBI Taxonomy" id="1048519"/>
    <lineage>
        <taxon>Eukaryota</taxon>
        <taxon>Fungi</taxon>
        <taxon>Dikarya</taxon>
        <taxon>Ascomycota</taxon>
        <taxon>Pezizomycotina</taxon>
        <taxon>Dothideomycetes</taxon>
        <taxon>Dothideomycetes incertae sedis</taxon>
        <taxon>Trypetheliales</taxon>
        <taxon>Trypetheliaceae</taxon>
        <taxon>Viridothelium</taxon>
    </lineage>
</organism>
<dbReference type="AlphaFoldDB" id="A0A6A6H1L6"/>
<dbReference type="Pfam" id="PF10180">
    <property type="entry name" value="WKF"/>
    <property type="match status" value="1"/>
</dbReference>
<protein>
    <recommendedName>
        <fullName evidence="2">WKF domain-containing protein</fullName>
    </recommendedName>
</protein>
<sequence length="566" mass="61697">MDSSPMNQASAHIPAWKRLGLKLKHAQETTSGKHESTGSTLATQEGESHARLGDGSSDVMTIAPSTGIKDVRTKKRRVSATTPSTNELDHVNGKSVLNNHRNSSPDFSPSQELQAECTPQSIVTAHEADSHINKKRKRHSEFSHVHGTQNGSTNQTAVTAQSSVSDRTDSEEGDISPTTRRKSVTFTSDTKTEDGNSAQKLFSHLVSGQADRTIAHDNQATTGIDPEHTNGHAGATENNSEAQVAARRAKKRKIRADKRGGSMTPIPPYVSYLQQFHTARDQWKFNKNQQNQLLKHMFNLYRVPERYDPAIESYIAGLQGLPLRERLRETAIGILKESHAALAQIDGPKENMDYSRRQRAREDALQRRLQDHDQRWEAGTTSNVQADGQMQALKRKRAQVVLTALEEDHPLYPVQAFVMDSTINDGASNGAEDPKHSEKRAKLDGQQRSHKRLRKQRRSELAKTDSSSGTSGSSSTDSSSEEEVSSSQSESTSTDSESESTSSGFSSTNSEHSSSSTGSRSSSGSHSTASQSGSETDSSESDEASDAESQPISDQRSTSSSSSSSH</sequence>
<dbReference type="PANTHER" id="PTHR22306:SF2">
    <property type="entry name" value="CHROMOSOME 7 OPEN READING FRAME 50"/>
    <property type="match status" value="1"/>
</dbReference>
<gene>
    <name evidence="3" type="ORF">EV356DRAFT_506610</name>
</gene>
<keyword evidence="4" id="KW-1185">Reference proteome</keyword>
<feature type="compositionally biased region" description="Basic and acidic residues" evidence="1">
    <location>
        <begin position="432"/>
        <end position="447"/>
    </location>
</feature>
<feature type="compositionally biased region" description="Polar residues" evidence="1">
    <location>
        <begin position="146"/>
        <end position="165"/>
    </location>
</feature>
<accession>A0A6A6H1L6</accession>
<name>A0A6A6H1L6_VIRVR</name>
<evidence type="ECO:0000256" key="1">
    <source>
        <dbReference type="SAM" id="MobiDB-lite"/>
    </source>
</evidence>
<feature type="region of interest" description="Disordered" evidence="1">
    <location>
        <begin position="221"/>
        <end position="262"/>
    </location>
</feature>
<feature type="region of interest" description="Disordered" evidence="1">
    <location>
        <begin position="423"/>
        <end position="566"/>
    </location>
</feature>
<dbReference type="OrthoDB" id="10261563at2759"/>
<dbReference type="EMBL" id="ML991823">
    <property type="protein sequence ID" value="KAF2231767.1"/>
    <property type="molecule type" value="Genomic_DNA"/>
</dbReference>
<feature type="compositionally biased region" description="Basic residues" evidence="1">
    <location>
        <begin position="448"/>
        <end position="457"/>
    </location>
</feature>
<evidence type="ECO:0000313" key="4">
    <source>
        <dbReference type="Proteomes" id="UP000800092"/>
    </source>
</evidence>
<feature type="compositionally biased region" description="Low complexity" evidence="1">
    <location>
        <begin position="466"/>
        <end position="478"/>
    </location>
</feature>
<dbReference type="InterPro" id="IPR019327">
    <property type="entry name" value="WKF"/>
</dbReference>
<feature type="compositionally biased region" description="Basic residues" evidence="1">
    <location>
        <begin position="247"/>
        <end position="256"/>
    </location>
</feature>